<comment type="caution">
    <text evidence="1">The sequence shown here is derived from an EMBL/GenBank/DDBJ whole genome shotgun (WGS) entry which is preliminary data.</text>
</comment>
<name>A0AAW1UG17_9CUCU</name>
<evidence type="ECO:0000313" key="1">
    <source>
        <dbReference type="EMBL" id="KAK9882537.1"/>
    </source>
</evidence>
<keyword evidence="2" id="KW-1185">Reference proteome</keyword>
<reference evidence="1 2" key="1">
    <citation type="submission" date="2023-03" db="EMBL/GenBank/DDBJ databases">
        <title>Genome insight into feeding habits of ladybird beetles.</title>
        <authorList>
            <person name="Li H.-S."/>
            <person name="Huang Y.-H."/>
            <person name="Pang H."/>
        </authorList>
    </citation>
    <scope>NUCLEOTIDE SEQUENCE [LARGE SCALE GENOMIC DNA]</scope>
    <source>
        <strain evidence="1">SYSU_2023b</strain>
        <tissue evidence="1">Whole body</tissue>
    </source>
</reference>
<dbReference type="Proteomes" id="UP001431783">
    <property type="component" value="Unassembled WGS sequence"/>
</dbReference>
<gene>
    <name evidence="1" type="ORF">WA026_021884</name>
</gene>
<dbReference type="EMBL" id="JARQZJ010000077">
    <property type="protein sequence ID" value="KAK9882537.1"/>
    <property type="molecule type" value="Genomic_DNA"/>
</dbReference>
<evidence type="ECO:0000313" key="2">
    <source>
        <dbReference type="Proteomes" id="UP001431783"/>
    </source>
</evidence>
<feature type="non-terminal residue" evidence="1">
    <location>
        <position position="1"/>
    </location>
</feature>
<proteinExistence type="predicted"/>
<dbReference type="AlphaFoldDB" id="A0AAW1UG17"/>
<accession>A0AAW1UG17</accession>
<protein>
    <submittedName>
        <fullName evidence="1">Uncharacterized protein</fullName>
    </submittedName>
</protein>
<sequence length="87" mass="9449">IVKATSPINNVELTEVETAACAIAASTHTNRRTYPRRDLVAFILSPRVYGLNIFEPNRDRTGPSSGISGSFTILPLCFLADGTLRGR</sequence>
<organism evidence="1 2">
    <name type="scientific">Henosepilachna vigintioctopunctata</name>
    <dbReference type="NCBI Taxonomy" id="420089"/>
    <lineage>
        <taxon>Eukaryota</taxon>
        <taxon>Metazoa</taxon>
        <taxon>Ecdysozoa</taxon>
        <taxon>Arthropoda</taxon>
        <taxon>Hexapoda</taxon>
        <taxon>Insecta</taxon>
        <taxon>Pterygota</taxon>
        <taxon>Neoptera</taxon>
        <taxon>Endopterygota</taxon>
        <taxon>Coleoptera</taxon>
        <taxon>Polyphaga</taxon>
        <taxon>Cucujiformia</taxon>
        <taxon>Coccinelloidea</taxon>
        <taxon>Coccinellidae</taxon>
        <taxon>Epilachninae</taxon>
        <taxon>Epilachnini</taxon>
        <taxon>Henosepilachna</taxon>
    </lineage>
</organism>